<feature type="signal peptide" evidence="11">
    <location>
        <begin position="1"/>
        <end position="19"/>
    </location>
</feature>
<evidence type="ECO:0000259" key="12">
    <source>
        <dbReference type="PROSITE" id="PS50262"/>
    </source>
</evidence>
<proteinExistence type="evidence at transcript level"/>
<dbReference type="PROSITE" id="PS00237">
    <property type="entry name" value="G_PROTEIN_RECEP_F1_1"/>
    <property type="match status" value="1"/>
</dbReference>
<feature type="chain" id="PRO_5042861680" evidence="11">
    <location>
        <begin position="20"/>
        <end position="694"/>
    </location>
</feature>
<dbReference type="PANTHER" id="PTHR45695:SF9">
    <property type="entry name" value="LEUCOKININ RECEPTOR"/>
    <property type="match status" value="1"/>
</dbReference>
<dbReference type="SUPFAM" id="SSF81321">
    <property type="entry name" value="Family A G protein-coupled receptor-like"/>
    <property type="match status" value="2"/>
</dbReference>
<feature type="transmembrane region" description="Helical" evidence="10">
    <location>
        <begin position="628"/>
        <end position="646"/>
    </location>
</feature>
<evidence type="ECO:0000256" key="6">
    <source>
        <dbReference type="ARBA" id="ARBA00023136"/>
    </source>
</evidence>
<feature type="transmembrane region" description="Helical" evidence="10">
    <location>
        <begin position="138"/>
        <end position="157"/>
    </location>
</feature>
<evidence type="ECO:0000256" key="7">
    <source>
        <dbReference type="ARBA" id="ARBA00023170"/>
    </source>
</evidence>
<comment type="subcellular location">
    <subcellularLocation>
        <location evidence="1">Membrane</location>
        <topology evidence="1">Multi-pass membrane protein</topology>
    </subcellularLocation>
</comment>
<feature type="domain" description="G-protein coupled receptors family 1 profile" evidence="12">
    <location>
        <begin position="118"/>
        <end position="687"/>
    </location>
</feature>
<dbReference type="PANTHER" id="PTHR45695">
    <property type="entry name" value="LEUCOKININ RECEPTOR-RELATED"/>
    <property type="match status" value="1"/>
</dbReference>
<feature type="transmembrane region" description="Helical" evidence="10">
    <location>
        <begin position="218"/>
        <end position="242"/>
    </location>
</feature>
<keyword evidence="6 10" id="KW-0472">Membrane</keyword>
<evidence type="ECO:0000256" key="8">
    <source>
        <dbReference type="ARBA" id="ARBA00023224"/>
    </source>
</evidence>
<keyword evidence="5 9" id="KW-0297">G-protein coupled receptor</keyword>
<dbReference type="PRINTS" id="PR01012">
    <property type="entry name" value="NRPEPTIDEYR"/>
</dbReference>
<feature type="transmembrane region" description="Helical" evidence="10">
    <location>
        <begin position="355"/>
        <end position="376"/>
    </location>
</feature>
<name>A0AAN0N7B3_9ACAR</name>
<evidence type="ECO:0000256" key="5">
    <source>
        <dbReference type="ARBA" id="ARBA00023040"/>
    </source>
</evidence>
<protein>
    <submittedName>
        <fullName evidence="13">Tachykinin-like peptide receptor 99D</fullName>
    </submittedName>
</protein>
<feature type="transmembrane region" description="Helical" evidence="10">
    <location>
        <begin position="98"/>
        <end position="126"/>
    </location>
</feature>
<dbReference type="Gene3D" id="1.20.1070.10">
    <property type="entry name" value="Rhodopsin 7-helix transmembrane proteins"/>
    <property type="match status" value="3"/>
</dbReference>
<dbReference type="InterPro" id="IPR000611">
    <property type="entry name" value="NPY_rcpt"/>
</dbReference>
<keyword evidence="3 9" id="KW-0812">Transmembrane</keyword>
<organism evidence="13">
    <name type="scientific">Polyphagotarsonemus latus</name>
    <dbReference type="NCBI Taxonomy" id="1204166"/>
    <lineage>
        <taxon>Eukaryota</taxon>
        <taxon>Metazoa</taxon>
        <taxon>Ecdysozoa</taxon>
        <taxon>Arthropoda</taxon>
        <taxon>Chelicerata</taxon>
        <taxon>Arachnida</taxon>
        <taxon>Acari</taxon>
        <taxon>Acariformes</taxon>
        <taxon>Trombidiformes</taxon>
        <taxon>Prostigmata</taxon>
        <taxon>Eleutherengona</taxon>
        <taxon>Heterostigmata</taxon>
        <taxon>Tarsonemoidea</taxon>
        <taxon>Tarsonemidae</taxon>
        <taxon>Polyphagotarsonemus</taxon>
    </lineage>
</organism>
<dbReference type="Pfam" id="PF00001">
    <property type="entry name" value="7tm_1"/>
    <property type="match status" value="2"/>
</dbReference>
<evidence type="ECO:0000256" key="9">
    <source>
        <dbReference type="RuleBase" id="RU000688"/>
    </source>
</evidence>
<dbReference type="GO" id="GO:0005886">
    <property type="term" value="C:plasma membrane"/>
    <property type="evidence" value="ECO:0007669"/>
    <property type="project" value="TreeGrafter"/>
</dbReference>
<sequence>MTIILIYIFLVFQFNKTLSLKSLTSHTDQFPSKNRENLNENILILNKFETHSLINDNQLSLLNDTYQFEKNYNLNKLINFTENESEKQNLNTLYDVPVYLILILAFAYGLVSLTAVLGNSIVLWFVVRSKKLRTVTNIFIANLAIADILIGALAIPFQFQAALLQRWVLPHFFCSFCSFIQIVSVNVSIFTLSAIAADRYLVVFYPINYRITKKVAKIIVFFIWFFAILAAIPSLIALKVVYVPDLRNISLNQQSTNAFIQAINYLNKNYTDSFGLTELQKTLNVSSSFENSLNNSALSIEHPNSKTIFLIDDFLAKIDLTQNKDDKLGLFQNNFTLPTKAHCGNVGLSTYYWKMYNLFLVLIQYFIPLIVITFAYSRMGLKLKLVEEPIEKRNSAKNLKRINTNSSGGFSISSFRTNNNLNYSPCNANLNFKNAFELKEKDNIFINQNDKKSKLKKLSNSNPCSPLEENKIFKRNSSLNKPQSNLNINKSLIKKHPLCIDNEIIMNNNNDLLKNNNVDKLNSSCLKKICKCNIEENVIKEEIDEDFNENIKKENQKHSHHYQNQLNSKNQQFIQLEDYKKNIIQHESRLKQTGSVHSSLMMPIISKSISSLRDNPQAEYIVINKKKVVKMLFIVVALFAFCWLPLQTYNLLEDIFVDINKYRYINLIWFVFHWLAMSNSSVNPFIYAIYTLRN</sequence>
<keyword evidence="11" id="KW-0732">Signal</keyword>
<evidence type="ECO:0000256" key="1">
    <source>
        <dbReference type="ARBA" id="ARBA00004141"/>
    </source>
</evidence>
<dbReference type="PRINTS" id="PR00237">
    <property type="entry name" value="GPCRRHODOPSN"/>
</dbReference>
<dbReference type="PROSITE" id="PS50262">
    <property type="entry name" value="G_PROTEIN_RECEP_F1_2"/>
    <property type="match status" value="1"/>
</dbReference>
<dbReference type="EMBL" id="PP155031">
    <property type="protein sequence ID" value="WRW34105.1"/>
    <property type="molecule type" value="mRNA"/>
</dbReference>
<evidence type="ECO:0000256" key="2">
    <source>
        <dbReference type="ARBA" id="ARBA00010663"/>
    </source>
</evidence>
<reference evidence="13" key="1">
    <citation type="submission" date="2024-01" db="EMBL/GenBank/DDBJ databases">
        <title>Genome insights into chemosensory and detoxification machineries of broad mite, Polyphagotarsonemus latus (Tarsonemidae: Acari).</title>
        <authorList>
            <person name="Muthugoundar M."/>
            <person name="P J A."/>
            <person name="Augustine N."/>
        </authorList>
    </citation>
    <scope>NUCLEOTIDE SEQUENCE</scope>
</reference>
<evidence type="ECO:0000256" key="11">
    <source>
        <dbReference type="SAM" id="SignalP"/>
    </source>
</evidence>
<accession>A0AAN0N7B3</accession>
<keyword evidence="8 9" id="KW-0807">Transducer</keyword>
<keyword evidence="7 9" id="KW-0675">Receptor</keyword>
<evidence type="ECO:0000256" key="4">
    <source>
        <dbReference type="ARBA" id="ARBA00022989"/>
    </source>
</evidence>
<evidence type="ECO:0000313" key="13">
    <source>
        <dbReference type="EMBL" id="WRW34105.1"/>
    </source>
</evidence>
<dbReference type="AlphaFoldDB" id="A0AAN0N7B3"/>
<keyword evidence="4 10" id="KW-1133">Transmembrane helix</keyword>
<dbReference type="InterPro" id="IPR000276">
    <property type="entry name" value="GPCR_Rhodpsn"/>
</dbReference>
<evidence type="ECO:0000256" key="3">
    <source>
        <dbReference type="ARBA" id="ARBA00022692"/>
    </source>
</evidence>
<comment type="similarity">
    <text evidence="2 9">Belongs to the G-protein coupled receptor 1 family.</text>
</comment>
<feature type="transmembrane region" description="Helical" evidence="10">
    <location>
        <begin position="169"/>
        <end position="197"/>
    </location>
</feature>
<dbReference type="GO" id="GO:0004983">
    <property type="term" value="F:neuropeptide Y receptor activity"/>
    <property type="evidence" value="ECO:0007669"/>
    <property type="project" value="InterPro"/>
</dbReference>
<evidence type="ECO:0000256" key="10">
    <source>
        <dbReference type="SAM" id="Phobius"/>
    </source>
</evidence>
<feature type="transmembrane region" description="Helical" evidence="10">
    <location>
        <begin position="666"/>
        <end position="690"/>
    </location>
</feature>
<dbReference type="InterPro" id="IPR017452">
    <property type="entry name" value="GPCR_Rhodpsn_7TM"/>
</dbReference>